<organism evidence="1">
    <name type="scientific">Solanum chacoense</name>
    <name type="common">Chaco potato</name>
    <dbReference type="NCBI Taxonomy" id="4108"/>
    <lineage>
        <taxon>Eukaryota</taxon>
        <taxon>Viridiplantae</taxon>
        <taxon>Streptophyta</taxon>
        <taxon>Embryophyta</taxon>
        <taxon>Tracheophyta</taxon>
        <taxon>Spermatophyta</taxon>
        <taxon>Magnoliopsida</taxon>
        <taxon>eudicotyledons</taxon>
        <taxon>Gunneridae</taxon>
        <taxon>Pentapetalae</taxon>
        <taxon>asterids</taxon>
        <taxon>lamiids</taxon>
        <taxon>Solanales</taxon>
        <taxon>Solanaceae</taxon>
        <taxon>Solanoideae</taxon>
        <taxon>Solaneae</taxon>
        <taxon>Solanum</taxon>
    </lineage>
</organism>
<name>A0A0V0HN47_SOLCH</name>
<feature type="non-terminal residue" evidence="1">
    <location>
        <position position="1"/>
    </location>
</feature>
<dbReference type="EMBL" id="GEDG01018195">
    <property type="protein sequence ID" value="JAP20998.1"/>
    <property type="molecule type" value="Transcribed_RNA"/>
</dbReference>
<sequence length="64" mass="7387">QNQQYTLLVSHRNLNGAWPSGKATGFGPAIRRFESFRPRTYIFSDNIDCFFNNVLFKIEMLAGM</sequence>
<dbReference type="AlphaFoldDB" id="A0A0V0HN47"/>
<protein>
    <submittedName>
        <fullName evidence="1">Putative ovule protein</fullName>
    </submittedName>
</protein>
<evidence type="ECO:0000313" key="1">
    <source>
        <dbReference type="EMBL" id="JAP20998.1"/>
    </source>
</evidence>
<reference evidence="1" key="1">
    <citation type="submission" date="2015-12" db="EMBL/GenBank/DDBJ databases">
        <title>Gene expression during late stages of embryo sac development: a critical building block for successful pollen-pistil interactions.</title>
        <authorList>
            <person name="Liu Y."/>
            <person name="Joly V."/>
            <person name="Sabar M."/>
            <person name="Matton D.P."/>
        </authorList>
    </citation>
    <scope>NUCLEOTIDE SEQUENCE</scope>
</reference>
<proteinExistence type="predicted"/>
<accession>A0A0V0HN47</accession>